<reference evidence="1" key="1">
    <citation type="submission" date="2023-04" db="EMBL/GenBank/DDBJ databases">
        <title>Draft Genome sequencing of Naganishia species isolated from polar environments using Oxford Nanopore Technology.</title>
        <authorList>
            <person name="Leo P."/>
            <person name="Venkateswaran K."/>
        </authorList>
    </citation>
    <scope>NUCLEOTIDE SEQUENCE</scope>
    <source>
        <strain evidence="1">DBVPG 5303</strain>
    </source>
</reference>
<dbReference type="Proteomes" id="UP001234202">
    <property type="component" value="Unassembled WGS sequence"/>
</dbReference>
<comment type="caution">
    <text evidence="1">The sequence shown here is derived from an EMBL/GenBank/DDBJ whole genome shotgun (WGS) entry which is preliminary data.</text>
</comment>
<evidence type="ECO:0000313" key="1">
    <source>
        <dbReference type="EMBL" id="KAJ9124793.1"/>
    </source>
</evidence>
<protein>
    <submittedName>
        <fullName evidence="1">Uncharacterized protein</fullName>
    </submittedName>
</protein>
<proteinExistence type="predicted"/>
<organism evidence="1 2">
    <name type="scientific">Naganishia onofrii</name>
    <dbReference type="NCBI Taxonomy" id="1851511"/>
    <lineage>
        <taxon>Eukaryota</taxon>
        <taxon>Fungi</taxon>
        <taxon>Dikarya</taxon>
        <taxon>Basidiomycota</taxon>
        <taxon>Agaricomycotina</taxon>
        <taxon>Tremellomycetes</taxon>
        <taxon>Filobasidiales</taxon>
        <taxon>Filobasidiaceae</taxon>
        <taxon>Naganishia</taxon>
    </lineage>
</organism>
<keyword evidence="2" id="KW-1185">Reference proteome</keyword>
<accession>A0ACC2XLD1</accession>
<gene>
    <name evidence="1" type="ORF">QFC24_003162</name>
</gene>
<sequence length="276" mass="31416">MTPSIDKLVMNDIQQSLDELKLDMKSTIQEEEELKLSAKSTKKKNKKVKARQNLGKNNKPKITFLDLPCKLIERIASMVRHESLKSLANLNICSEILYELTSPVLWKEVYWTEKIWKGLRVEGDVPLGWQFVEYIHFSGKEPWFWQGFVDILSPELRALGCQDTTWALWPELRAVVRTELCEGVEVPKAVWLTVKGASHKQQATEEESPISKVIGMAYKAWNLSCGILPKFVAHYQAGTGSNTEAWQHVSIPPNERSIFTFSMIQGITINSVAPDE</sequence>
<dbReference type="EMBL" id="JASBWV010000009">
    <property type="protein sequence ID" value="KAJ9124793.1"/>
    <property type="molecule type" value="Genomic_DNA"/>
</dbReference>
<name>A0ACC2XLD1_9TREE</name>
<evidence type="ECO:0000313" key="2">
    <source>
        <dbReference type="Proteomes" id="UP001234202"/>
    </source>
</evidence>